<dbReference type="AlphaFoldDB" id="A0A016TWQ8"/>
<feature type="region of interest" description="Disordered" evidence="1">
    <location>
        <begin position="86"/>
        <end position="117"/>
    </location>
</feature>
<protein>
    <submittedName>
        <fullName evidence="2">Uncharacterized protein</fullName>
    </submittedName>
</protein>
<gene>
    <name evidence="2" type="primary">Acey_s0071.g527</name>
    <name evidence="2" type="ORF">Y032_0071g527</name>
</gene>
<evidence type="ECO:0000256" key="1">
    <source>
        <dbReference type="SAM" id="MobiDB-lite"/>
    </source>
</evidence>
<dbReference type="Proteomes" id="UP000024635">
    <property type="component" value="Unassembled WGS sequence"/>
</dbReference>
<name>A0A016TWQ8_9BILA</name>
<proteinExistence type="predicted"/>
<accession>A0A016TWQ8</accession>
<keyword evidence="3" id="KW-1185">Reference proteome</keyword>
<reference evidence="3" key="1">
    <citation type="journal article" date="2015" name="Nat. Genet.">
        <title>The genome and transcriptome of the zoonotic hookworm Ancylostoma ceylanicum identify infection-specific gene families.</title>
        <authorList>
            <person name="Schwarz E.M."/>
            <person name="Hu Y."/>
            <person name="Antoshechkin I."/>
            <person name="Miller M.M."/>
            <person name="Sternberg P.W."/>
            <person name="Aroian R.V."/>
        </authorList>
    </citation>
    <scope>NUCLEOTIDE SEQUENCE</scope>
    <source>
        <strain evidence="3">HY135</strain>
    </source>
</reference>
<sequence>MCHRICQHTWAHSSGANFRRGLRVCTIFLRRTVHYCHYNRILSRVTASSRKAPAEICLNSDIGSSKRHCARGGPPQRGVALEFSAAGRSRQPEPACGSPMSLPKEAAPRFRPLHTAV</sequence>
<evidence type="ECO:0000313" key="2">
    <source>
        <dbReference type="EMBL" id="EYC07211.1"/>
    </source>
</evidence>
<dbReference type="EMBL" id="JARK01001407">
    <property type="protein sequence ID" value="EYC07211.1"/>
    <property type="molecule type" value="Genomic_DNA"/>
</dbReference>
<evidence type="ECO:0000313" key="3">
    <source>
        <dbReference type="Proteomes" id="UP000024635"/>
    </source>
</evidence>
<organism evidence="2 3">
    <name type="scientific">Ancylostoma ceylanicum</name>
    <dbReference type="NCBI Taxonomy" id="53326"/>
    <lineage>
        <taxon>Eukaryota</taxon>
        <taxon>Metazoa</taxon>
        <taxon>Ecdysozoa</taxon>
        <taxon>Nematoda</taxon>
        <taxon>Chromadorea</taxon>
        <taxon>Rhabditida</taxon>
        <taxon>Rhabditina</taxon>
        <taxon>Rhabditomorpha</taxon>
        <taxon>Strongyloidea</taxon>
        <taxon>Ancylostomatidae</taxon>
        <taxon>Ancylostomatinae</taxon>
        <taxon>Ancylostoma</taxon>
    </lineage>
</organism>
<comment type="caution">
    <text evidence="2">The sequence shown here is derived from an EMBL/GenBank/DDBJ whole genome shotgun (WGS) entry which is preliminary data.</text>
</comment>